<evidence type="ECO:0000313" key="1">
    <source>
        <dbReference type="EMBL" id="SNT45379.1"/>
    </source>
</evidence>
<dbReference type="SUPFAM" id="SSF69754">
    <property type="entry name" value="Ribosome binding protein Y (YfiA homologue)"/>
    <property type="match status" value="1"/>
</dbReference>
<dbReference type="Proteomes" id="UP000198318">
    <property type="component" value="Unassembled WGS sequence"/>
</dbReference>
<name>A0A239MU57_9ACTN</name>
<reference evidence="1 2" key="1">
    <citation type="submission" date="2017-06" db="EMBL/GenBank/DDBJ databases">
        <authorList>
            <person name="Kim H.J."/>
            <person name="Triplett B.A."/>
        </authorList>
    </citation>
    <scope>NUCLEOTIDE SEQUENCE [LARGE SCALE GENOMIC DNA]</scope>
    <source>
        <strain evidence="1 2">DSM 44715</strain>
    </source>
</reference>
<dbReference type="OrthoDB" id="3825664at2"/>
<dbReference type="RefSeq" id="WP_089328989.1">
    <property type="nucleotide sequence ID" value="NZ_FZOR01000031.1"/>
</dbReference>
<dbReference type="AlphaFoldDB" id="A0A239MU57"/>
<accession>A0A239MU57</accession>
<evidence type="ECO:0008006" key="3">
    <source>
        <dbReference type="Google" id="ProtNLM"/>
    </source>
</evidence>
<keyword evidence="2" id="KW-1185">Reference proteome</keyword>
<sequence>MNATRQRPEIRFLTSGDVSAHERAAAERAVRTALAGARGATSVQVTLSVVNDPSLPRPALAQAVVDLNGRRVRAQAAAPRIDEAIDMLRERLAVRATSLQAGRF</sequence>
<organism evidence="1 2">
    <name type="scientific">Actinomadura meyerae</name>
    <dbReference type="NCBI Taxonomy" id="240840"/>
    <lineage>
        <taxon>Bacteria</taxon>
        <taxon>Bacillati</taxon>
        <taxon>Actinomycetota</taxon>
        <taxon>Actinomycetes</taxon>
        <taxon>Streptosporangiales</taxon>
        <taxon>Thermomonosporaceae</taxon>
        <taxon>Actinomadura</taxon>
    </lineage>
</organism>
<dbReference type="InterPro" id="IPR036567">
    <property type="entry name" value="RHF-like"/>
</dbReference>
<evidence type="ECO:0000313" key="2">
    <source>
        <dbReference type="Proteomes" id="UP000198318"/>
    </source>
</evidence>
<protein>
    <recommendedName>
        <fullName evidence="3">Sigma 54 modulation protein / S30EA ribosomal protein</fullName>
    </recommendedName>
</protein>
<gene>
    <name evidence="1" type="ORF">SAMN05443665_103138</name>
</gene>
<proteinExistence type="predicted"/>
<dbReference type="EMBL" id="FZOR01000031">
    <property type="protein sequence ID" value="SNT45379.1"/>
    <property type="molecule type" value="Genomic_DNA"/>
</dbReference>